<gene>
    <name evidence="3" type="ORF">SAMN06265376_10287</name>
</gene>
<dbReference type="Gene3D" id="3.30.565.10">
    <property type="entry name" value="Histidine kinase-like ATPase, C-terminal domain"/>
    <property type="match status" value="1"/>
</dbReference>
<dbReference type="PANTHER" id="PTHR34220:SF7">
    <property type="entry name" value="SENSOR HISTIDINE KINASE YPDA"/>
    <property type="match status" value="1"/>
</dbReference>
<keyword evidence="1" id="KW-1133">Transmembrane helix</keyword>
<feature type="transmembrane region" description="Helical" evidence="1">
    <location>
        <begin position="175"/>
        <end position="194"/>
    </location>
</feature>
<dbReference type="Proteomes" id="UP000198379">
    <property type="component" value="Unassembled WGS sequence"/>
</dbReference>
<protein>
    <submittedName>
        <fullName evidence="3">GHKL domain-containing protein</fullName>
    </submittedName>
</protein>
<feature type="domain" description="Signal transduction histidine kinase internal region" evidence="2">
    <location>
        <begin position="210"/>
        <end position="287"/>
    </location>
</feature>
<evidence type="ECO:0000313" key="4">
    <source>
        <dbReference type="Proteomes" id="UP000198379"/>
    </source>
</evidence>
<dbReference type="PANTHER" id="PTHR34220">
    <property type="entry name" value="SENSOR HISTIDINE KINASE YPDA"/>
    <property type="match status" value="1"/>
</dbReference>
<dbReference type="EMBL" id="FZNY01000002">
    <property type="protein sequence ID" value="SNR70741.1"/>
    <property type="molecule type" value="Genomic_DNA"/>
</dbReference>
<evidence type="ECO:0000313" key="3">
    <source>
        <dbReference type="EMBL" id="SNR70741.1"/>
    </source>
</evidence>
<dbReference type="AlphaFoldDB" id="A0A238YJ44"/>
<evidence type="ECO:0000256" key="1">
    <source>
        <dbReference type="SAM" id="Phobius"/>
    </source>
</evidence>
<accession>A0A238YJ44</accession>
<dbReference type="GO" id="GO:0016020">
    <property type="term" value="C:membrane"/>
    <property type="evidence" value="ECO:0007669"/>
    <property type="project" value="InterPro"/>
</dbReference>
<feature type="transmembrane region" description="Helical" evidence="1">
    <location>
        <begin position="38"/>
        <end position="56"/>
    </location>
</feature>
<keyword evidence="4" id="KW-1185">Reference proteome</keyword>
<organism evidence="3 4">
    <name type="scientific">Dokdonia pacifica</name>
    <dbReference type="NCBI Taxonomy" id="1627892"/>
    <lineage>
        <taxon>Bacteria</taxon>
        <taxon>Pseudomonadati</taxon>
        <taxon>Bacteroidota</taxon>
        <taxon>Flavobacteriia</taxon>
        <taxon>Flavobacteriales</taxon>
        <taxon>Flavobacteriaceae</taxon>
        <taxon>Dokdonia</taxon>
    </lineage>
</organism>
<dbReference type="RefSeq" id="WP_229746866.1">
    <property type="nucleotide sequence ID" value="NZ_BMEP01000001.1"/>
</dbReference>
<dbReference type="InterPro" id="IPR050640">
    <property type="entry name" value="Bact_2-comp_sensor_kinase"/>
</dbReference>
<feature type="transmembrane region" description="Helical" evidence="1">
    <location>
        <begin position="99"/>
        <end position="117"/>
    </location>
</feature>
<dbReference type="Pfam" id="PF06580">
    <property type="entry name" value="His_kinase"/>
    <property type="match status" value="1"/>
</dbReference>
<proteinExistence type="predicted"/>
<dbReference type="InterPro" id="IPR010559">
    <property type="entry name" value="Sig_transdc_His_kin_internal"/>
</dbReference>
<feature type="transmembrane region" description="Helical" evidence="1">
    <location>
        <begin position="133"/>
        <end position="155"/>
    </location>
</feature>
<keyword evidence="1" id="KW-0812">Transmembrane</keyword>
<reference evidence="3 4" key="1">
    <citation type="submission" date="2017-06" db="EMBL/GenBank/DDBJ databases">
        <authorList>
            <person name="Kim H.J."/>
            <person name="Triplett B.A."/>
        </authorList>
    </citation>
    <scope>NUCLEOTIDE SEQUENCE [LARGE SCALE GENOMIC DNA]</scope>
    <source>
        <strain evidence="3 4">DSM 25597</strain>
    </source>
</reference>
<feature type="transmembrane region" description="Helical" evidence="1">
    <location>
        <begin position="12"/>
        <end position="32"/>
    </location>
</feature>
<name>A0A238YJ44_9FLAO</name>
<dbReference type="GO" id="GO:0000155">
    <property type="term" value="F:phosphorelay sensor kinase activity"/>
    <property type="evidence" value="ECO:0007669"/>
    <property type="project" value="InterPro"/>
</dbReference>
<evidence type="ECO:0000259" key="2">
    <source>
        <dbReference type="Pfam" id="PF06580"/>
    </source>
</evidence>
<dbReference type="InterPro" id="IPR036890">
    <property type="entry name" value="HATPase_C_sf"/>
</dbReference>
<keyword evidence="1" id="KW-0472">Membrane</keyword>
<feature type="transmembrane region" description="Helical" evidence="1">
    <location>
        <begin position="76"/>
        <end position="93"/>
    </location>
</feature>
<dbReference type="SUPFAM" id="SSF55874">
    <property type="entry name" value="ATPase domain of HSP90 chaperone/DNA topoisomerase II/histidine kinase"/>
    <property type="match status" value="1"/>
</dbReference>
<sequence>MSIISRNKRPLIAIILGFLFMASGAFIILLGLVNTGGLFFYTPILLLTYMPIYWFIEHKVTPQKLLRWKKKEVWAIILWLSLLQIIGIIESIIYKKSLIFIFIIVFIALIVLITKYLNPTKVKINQSSNYSKVFFWVISVVIFIIVAFFIVALSTEVSERGSLVLLENDEDLVETLLSILVVVFFFFLLSWLIWQVTSAIRLKNEKKKTEVLHLQSQVNPHFFFNTLNNLYGLVAEDTEKAQSMILKLSDMMRYSIYEGQNDRVSIIQEVTYLKNYIALHKMRYHKEIDIRFTTDIKDDKTVLMPLLFILLLENAFKHGIERLHTDAYVSIHIENTSQEISFSIENRYDSSQIQENSGIGLKNLKRRLALVYPKKHTLSFDITEDLYKAQLILKTQ</sequence>